<feature type="compositionally biased region" description="Polar residues" evidence="1">
    <location>
        <begin position="146"/>
        <end position="160"/>
    </location>
</feature>
<organism evidence="2 3">
    <name type="scientific">Laetiporus sulphureus 93-53</name>
    <dbReference type="NCBI Taxonomy" id="1314785"/>
    <lineage>
        <taxon>Eukaryota</taxon>
        <taxon>Fungi</taxon>
        <taxon>Dikarya</taxon>
        <taxon>Basidiomycota</taxon>
        <taxon>Agaricomycotina</taxon>
        <taxon>Agaricomycetes</taxon>
        <taxon>Polyporales</taxon>
        <taxon>Laetiporus</taxon>
    </lineage>
</organism>
<gene>
    <name evidence="2" type="ORF">LAESUDRAFT_750061</name>
</gene>
<feature type="region of interest" description="Disordered" evidence="1">
    <location>
        <begin position="100"/>
        <end position="164"/>
    </location>
</feature>
<keyword evidence="3" id="KW-1185">Reference proteome</keyword>
<dbReference type="Proteomes" id="UP000076871">
    <property type="component" value="Unassembled WGS sequence"/>
</dbReference>
<dbReference type="EMBL" id="KV427625">
    <property type="protein sequence ID" value="KZT06224.1"/>
    <property type="molecule type" value="Genomic_DNA"/>
</dbReference>
<evidence type="ECO:0000313" key="3">
    <source>
        <dbReference type="Proteomes" id="UP000076871"/>
    </source>
</evidence>
<dbReference type="InParanoid" id="A0A165E4D1"/>
<proteinExistence type="predicted"/>
<dbReference type="RefSeq" id="XP_040763964.1">
    <property type="nucleotide sequence ID" value="XM_040911592.1"/>
</dbReference>
<sequence>MHTNIRHCESDIGMDVLHRHPHTDDHECINVHRYWIHGRRKSTRCSQCIKGPLSLANSSFFVSTSPKMSSRTEATRPPLAGLGFLPPIFSSYSLIEHGREMSTQSDSSNARSQVSCFPSPSEENIVYPRLPSVEPQYTPELDSDPGSDSTLERNSSNAQNEEMEDTCEKGYEAGCEGEGDAIARRIRLRHKRRYSPFPRVQGVSPSGSTYKRAKSYAASGLGLGVPFGVAVKAHRRPAHSGITEYDRARAYNLLGLGRPSSAAQSNRKPGYSVTAARMRSSVMSIAPSPSLLPTPRFSLDVASYPYITPEVSTTVSPPSTPPPATRFPIHLFLVQHSAPPTFTSEAILHSPPQSSQHSSFPSLTPIGLGLGINVPIAPSPAPEFS</sequence>
<feature type="compositionally biased region" description="Polar residues" evidence="1">
    <location>
        <begin position="101"/>
        <end position="122"/>
    </location>
</feature>
<name>A0A165E4D1_9APHY</name>
<reference evidence="2 3" key="1">
    <citation type="journal article" date="2016" name="Mol. Biol. Evol.">
        <title>Comparative Genomics of Early-Diverging Mushroom-Forming Fungi Provides Insights into the Origins of Lignocellulose Decay Capabilities.</title>
        <authorList>
            <person name="Nagy L.G."/>
            <person name="Riley R."/>
            <person name="Tritt A."/>
            <person name="Adam C."/>
            <person name="Daum C."/>
            <person name="Floudas D."/>
            <person name="Sun H."/>
            <person name="Yadav J.S."/>
            <person name="Pangilinan J."/>
            <person name="Larsson K.H."/>
            <person name="Matsuura K."/>
            <person name="Barry K."/>
            <person name="Labutti K."/>
            <person name="Kuo R."/>
            <person name="Ohm R.A."/>
            <person name="Bhattacharya S.S."/>
            <person name="Shirouzu T."/>
            <person name="Yoshinaga Y."/>
            <person name="Martin F.M."/>
            <person name="Grigoriev I.V."/>
            <person name="Hibbett D.S."/>
        </authorList>
    </citation>
    <scope>NUCLEOTIDE SEQUENCE [LARGE SCALE GENOMIC DNA]</scope>
    <source>
        <strain evidence="2 3">93-53</strain>
    </source>
</reference>
<accession>A0A165E4D1</accession>
<evidence type="ECO:0000256" key="1">
    <source>
        <dbReference type="SAM" id="MobiDB-lite"/>
    </source>
</evidence>
<evidence type="ECO:0000313" key="2">
    <source>
        <dbReference type="EMBL" id="KZT06224.1"/>
    </source>
</evidence>
<dbReference type="AlphaFoldDB" id="A0A165E4D1"/>
<protein>
    <submittedName>
        <fullName evidence="2">Uncharacterized protein</fullName>
    </submittedName>
</protein>
<dbReference type="GeneID" id="63828620"/>